<proteinExistence type="inferred from homology"/>
<evidence type="ECO:0000259" key="7">
    <source>
        <dbReference type="PROSITE" id="PS51352"/>
    </source>
</evidence>
<evidence type="ECO:0000256" key="4">
    <source>
        <dbReference type="ARBA" id="ARBA00023157"/>
    </source>
</evidence>
<evidence type="ECO:0000256" key="1">
    <source>
        <dbReference type="ARBA" id="ARBA00005791"/>
    </source>
</evidence>
<dbReference type="InterPro" id="IPR036249">
    <property type="entry name" value="Thioredoxin-like_sf"/>
</dbReference>
<dbReference type="PANTHER" id="PTHR13887">
    <property type="entry name" value="GLUTATHIONE S-TRANSFERASE KAPPA"/>
    <property type="match status" value="1"/>
</dbReference>
<keyword evidence="4" id="KW-1015">Disulfide bond</keyword>
<protein>
    <submittedName>
        <fullName evidence="8">Putative DSBA oxidoreductase</fullName>
    </submittedName>
</protein>
<evidence type="ECO:0000256" key="3">
    <source>
        <dbReference type="ARBA" id="ARBA00023002"/>
    </source>
</evidence>
<dbReference type="GO" id="GO:0016491">
    <property type="term" value="F:oxidoreductase activity"/>
    <property type="evidence" value="ECO:0007669"/>
    <property type="project" value="UniProtKB-KW"/>
</dbReference>
<dbReference type="AlphaFoldDB" id="A0A0B4N051"/>
<dbReference type="Gene3D" id="3.40.30.10">
    <property type="entry name" value="Glutaredoxin"/>
    <property type="match status" value="1"/>
</dbReference>
<dbReference type="InterPro" id="IPR013766">
    <property type="entry name" value="Thioredoxin_domain"/>
</dbReference>
<evidence type="ECO:0000256" key="2">
    <source>
        <dbReference type="ARBA" id="ARBA00022729"/>
    </source>
</evidence>
<evidence type="ECO:0000256" key="6">
    <source>
        <dbReference type="SAM" id="SignalP"/>
    </source>
</evidence>
<dbReference type="InterPro" id="IPR012336">
    <property type="entry name" value="Thioredoxin-like_fold"/>
</dbReference>
<feature type="domain" description="Thioredoxin" evidence="7">
    <location>
        <begin position="74"/>
        <end position="262"/>
    </location>
</feature>
<comment type="similarity">
    <text evidence="1">Belongs to the thioredoxin family. DsbA subfamily.</text>
</comment>
<feature type="chain" id="PRO_5002093749" evidence="6">
    <location>
        <begin position="42"/>
        <end position="262"/>
    </location>
</feature>
<sequence length="262" mass="29636">MRADFARWMVYSTKRKNMKRISIVAMAVLAASFVACNQASAGGSFNQQARIDSLEKKVTEMEANMEAVAYILEKRAGMSLEDAKKEMEEANKVWDIPVDDSPVFGNTKDPKLTIVEFTEFQCPYCSRIAPVMKELNEKYPDKIKFVYKHFPLSFHSNAKAAAASSIAAQKQGKFWEYRYALAPHSRELSDSVYIAVATEIGLDIEKFKKDMVLDSAMEARIDKDFQLGVKVGVQGTPNFYINGKRQDRFSPDLVEKLLKEAK</sequence>
<name>A0A0B4N051_9BACT</name>
<dbReference type="PANTHER" id="PTHR13887:SF14">
    <property type="entry name" value="DISULFIDE BOND FORMATION PROTEIN D"/>
    <property type="match status" value="1"/>
</dbReference>
<keyword evidence="5" id="KW-0676">Redox-active center</keyword>
<accession>A0A0B4N051</accession>
<dbReference type="Pfam" id="PF13462">
    <property type="entry name" value="Thioredoxin_4"/>
    <property type="match status" value="1"/>
</dbReference>
<evidence type="ECO:0000313" key="8">
    <source>
        <dbReference type="EMBL" id="AIF25915.1"/>
    </source>
</evidence>
<evidence type="ECO:0000256" key="5">
    <source>
        <dbReference type="ARBA" id="ARBA00023284"/>
    </source>
</evidence>
<organism evidence="8">
    <name type="scientific">uncultured bacterium Ad_057_F22</name>
    <dbReference type="NCBI Taxonomy" id="1489292"/>
    <lineage>
        <taxon>Bacteria</taxon>
        <taxon>environmental samples</taxon>
    </lineage>
</organism>
<dbReference type="PROSITE" id="PS51352">
    <property type="entry name" value="THIOREDOXIN_2"/>
    <property type="match status" value="1"/>
</dbReference>
<reference evidence="8" key="1">
    <citation type="submission" date="2014-03" db="EMBL/GenBank/DDBJ databases">
        <title>A sequence of cellulolytic fosmid clone of goat rumen metagenome.</title>
        <authorList>
            <person name="Lee K.-T."/>
            <person name="Kim J.-Y."/>
            <person name="Kim Y.-J."/>
            <person name="Ahn J.-H."/>
            <person name="Park M.-N."/>
            <person name="Kim J.-H."/>
            <person name="Kim T.-H."/>
        </authorList>
    </citation>
    <scope>NUCLEOTIDE SEQUENCE</scope>
</reference>
<keyword evidence="2 6" id="KW-0732">Signal</keyword>
<dbReference type="EMBL" id="KJ631378">
    <property type="protein sequence ID" value="AIF25915.1"/>
    <property type="molecule type" value="Genomic_DNA"/>
</dbReference>
<keyword evidence="3" id="KW-0560">Oxidoreductase</keyword>
<feature type="signal peptide" evidence="6">
    <location>
        <begin position="1"/>
        <end position="41"/>
    </location>
</feature>
<dbReference type="SUPFAM" id="SSF52833">
    <property type="entry name" value="Thioredoxin-like"/>
    <property type="match status" value="1"/>
</dbReference>